<feature type="domain" description="AMP-binding enzyme C-terminal" evidence="6">
    <location>
        <begin position="459"/>
        <end position="535"/>
    </location>
</feature>
<evidence type="ECO:0000259" key="6">
    <source>
        <dbReference type="Pfam" id="PF13193"/>
    </source>
</evidence>
<reference evidence="7 8" key="1">
    <citation type="submission" date="2017-12" db="EMBL/GenBank/DDBJ databases">
        <title>Sequencing the genomes of 1000 Actinobacteria strains.</title>
        <authorList>
            <person name="Klenk H.-P."/>
        </authorList>
    </citation>
    <scope>NUCLEOTIDE SEQUENCE [LARGE SCALE GENOMIC DNA]</scope>
    <source>
        <strain evidence="7 8">DSM 44489</strain>
    </source>
</reference>
<dbReference type="Proteomes" id="UP000233766">
    <property type="component" value="Unassembled WGS sequence"/>
</dbReference>
<evidence type="ECO:0000256" key="3">
    <source>
        <dbReference type="ARBA" id="ARBA00022741"/>
    </source>
</evidence>
<dbReference type="Pfam" id="PF13193">
    <property type="entry name" value="AMP-binding_C"/>
    <property type="match status" value="1"/>
</dbReference>
<dbReference type="GO" id="GO:0044539">
    <property type="term" value="P:long-chain fatty acid import into cell"/>
    <property type="evidence" value="ECO:0007669"/>
    <property type="project" value="TreeGrafter"/>
</dbReference>
<evidence type="ECO:0000259" key="5">
    <source>
        <dbReference type="Pfam" id="PF00501"/>
    </source>
</evidence>
<sequence length="587" mass="63849">MRTLSPDFVARSRSKVLECRLASVVVNDHGVMSVDGTLDVRRADIATMLLDRVGDQRLGLRTRDTEWTWDAVVGESAARAELARTLRREGPFHIGVLLDNVPDFVFWLGAAALAGATVAGLNPTRGDAQLAADVRYVDCQLIVTDAAGWARLRRLDLDLAEDRFLLVDDPGYAARIEACRGPLSAVGGPDSLLLLLFTSGTTGTSKAVRCTQRRLSVIAYAAAAKFGHVRDDVDYCCMPLFHGNAIMALWAPALSVGATVCLTPKFSASQFLPDVRYFGATFFTYVGKALGYLLATPEAASDSDNSLVRGFGTEASVADQDEFRRRFGAKLFEGYGSSEGPNLAVPDPAAPPAALGRPAHAGVAVVNPDTLRECARAELDEYGRVRNPDEAIGEMIDKAGALAFEGYYKNEVADADRLRNGWYWTGDLGYIDTAGFLYFAGRKGDWIRVDGENTSALMIEQVLRRHPAVVAAAVFGVPDPRSGDQVMAAVEVADPAGFDVEAFTDFLCAQSDLGSKGLPRLLRVSSNLPVTGSNKVLKRDLREQGWRTDEPVYRWAGRGRPVYARMTEEDRRALESEFAVHGRQRML</sequence>
<keyword evidence="8" id="KW-1185">Reference proteome</keyword>
<proteinExistence type="inferred from homology"/>
<protein>
    <submittedName>
        <fullName evidence="7">Fatty-acyl-CoA synthase</fullName>
    </submittedName>
</protein>
<comment type="caution">
    <text evidence="7">The sequence shown here is derived from an EMBL/GenBank/DDBJ whole genome shotgun (WGS) entry which is preliminary data.</text>
</comment>
<name>A0A2N3VLD9_9NOCA</name>
<dbReference type="GO" id="GO:0005886">
    <property type="term" value="C:plasma membrane"/>
    <property type="evidence" value="ECO:0007669"/>
    <property type="project" value="TreeGrafter"/>
</dbReference>
<dbReference type="PANTHER" id="PTHR43107">
    <property type="entry name" value="LONG-CHAIN FATTY ACID TRANSPORT PROTEIN"/>
    <property type="match status" value="1"/>
</dbReference>
<gene>
    <name evidence="7" type="ORF">ATK86_6925</name>
</gene>
<dbReference type="PANTHER" id="PTHR43107:SF15">
    <property type="entry name" value="FATTY ACID TRANSPORT PROTEIN 3, ISOFORM A"/>
    <property type="match status" value="1"/>
</dbReference>
<evidence type="ECO:0000256" key="1">
    <source>
        <dbReference type="ARBA" id="ARBA00006432"/>
    </source>
</evidence>
<dbReference type="InterPro" id="IPR025110">
    <property type="entry name" value="AMP-bd_C"/>
</dbReference>
<evidence type="ECO:0000313" key="7">
    <source>
        <dbReference type="EMBL" id="PKV82436.1"/>
    </source>
</evidence>
<dbReference type="InterPro" id="IPR000873">
    <property type="entry name" value="AMP-dep_synth/lig_dom"/>
</dbReference>
<dbReference type="EMBL" id="PJMW01000002">
    <property type="protein sequence ID" value="PKV82436.1"/>
    <property type="molecule type" value="Genomic_DNA"/>
</dbReference>
<dbReference type="PROSITE" id="PS00455">
    <property type="entry name" value="AMP_BINDING"/>
    <property type="match status" value="1"/>
</dbReference>
<dbReference type="InterPro" id="IPR045851">
    <property type="entry name" value="AMP-bd_C_sf"/>
</dbReference>
<evidence type="ECO:0000256" key="2">
    <source>
        <dbReference type="ARBA" id="ARBA00022598"/>
    </source>
</evidence>
<feature type="domain" description="AMP-dependent synthetase/ligase" evidence="5">
    <location>
        <begin position="82"/>
        <end position="388"/>
    </location>
</feature>
<dbReference type="InterPro" id="IPR020845">
    <property type="entry name" value="AMP-binding_CS"/>
</dbReference>
<evidence type="ECO:0000256" key="4">
    <source>
        <dbReference type="ARBA" id="ARBA00022840"/>
    </source>
</evidence>
<keyword evidence="4" id="KW-0067">ATP-binding</keyword>
<dbReference type="GO" id="GO:0004467">
    <property type="term" value="F:long-chain fatty acid-CoA ligase activity"/>
    <property type="evidence" value="ECO:0007669"/>
    <property type="project" value="TreeGrafter"/>
</dbReference>
<keyword evidence="3" id="KW-0547">Nucleotide-binding</keyword>
<dbReference type="AlphaFoldDB" id="A0A2N3VLD9"/>
<keyword evidence="2" id="KW-0436">Ligase</keyword>
<dbReference type="GO" id="GO:0005324">
    <property type="term" value="F:long-chain fatty acid transmembrane transporter activity"/>
    <property type="evidence" value="ECO:0007669"/>
    <property type="project" value="TreeGrafter"/>
</dbReference>
<dbReference type="Gene3D" id="3.30.300.30">
    <property type="match status" value="1"/>
</dbReference>
<comment type="similarity">
    <text evidence="1">Belongs to the ATP-dependent AMP-binding enzyme family.</text>
</comment>
<organism evidence="7 8">
    <name type="scientific">Nocardia fluminea</name>
    <dbReference type="NCBI Taxonomy" id="134984"/>
    <lineage>
        <taxon>Bacteria</taxon>
        <taxon>Bacillati</taxon>
        <taxon>Actinomycetota</taxon>
        <taxon>Actinomycetes</taxon>
        <taxon>Mycobacteriales</taxon>
        <taxon>Nocardiaceae</taxon>
        <taxon>Nocardia</taxon>
    </lineage>
</organism>
<accession>A0A2N3VLD9</accession>
<dbReference type="InterPro" id="IPR042099">
    <property type="entry name" value="ANL_N_sf"/>
</dbReference>
<evidence type="ECO:0000313" key="8">
    <source>
        <dbReference type="Proteomes" id="UP000233766"/>
    </source>
</evidence>
<dbReference type="Gene3D" id="3.40.50.12780">
    <property type="entry name" value="N-terminal domain of ligase-like"/>
    <property type="match status" value="1"/>
</dbReference>
<dbReference type="Pfam" id="PF00501">
    <property type="entry name" value="AMP-binding"/>
    <property type="match status" value="1"/>
</dbReference>
<dbReference type="SUPFAM" id="SSF56801">
    <property type="entry name" value="Acetyl-CoA synthetase-like"/>
    <property type="match status" value="1"/>
</dbReference>
<dbReference type="GO" id="GO:0005524">
    <property type="term" value="F:ATP binding"/>
    <property type="evidence" value="ECO:0007669"/>
    <property type="project" value="UniProtKB-KW"/>
</dbReference>